<evidence type="ECO:0000256" key="1">
    <source>
        <dbReference type="SAM" id="MobiDB-lite"/>
    </source>
</evidence>
<proteinExistence type="predicted"/>
<evidence type="ECO:0000313" key="4">
    <source>
        <dbReference type="Proteomes" id="UP000821853"/>
    </source>
</evidence>
<feature type="signal peptide" evidence="2">
    <location>
        <begin position="1"/>
        <end position="23"/>
    </location>
</feature>
<feature type="compositionally biased region" description="Basic residues" evidence="1">
    <location>
        <begin position="68"/>
        <end position="78"/>
    </location>
</feature>
<organism evidence="3 4">
    <name type="scientific">Haemaphysalis longicornis</name>
    <name type="common">Bush tick</name>
    <dbReference type="NCBI Taxonomy" id="44386"/>
    <lineage>
        <taxon>Eukaryota</taxon>
        <taxon>Metazoa</taxon>
        <taxon>Ecdysozoa</taxon>
        <taxon>Arthropoda</taxon>
        <taxon>Chelicerata</taxon>
        <taxon>Arachnida</taxon>
        <taxon>Acari</taxon>
        <taxon>Parasitiformes</taxon>
        <taxon>Ixodida</taxon>
        <taxon>Ixodoidea</taxon>
        <taxon>Ixodidae</taxon>
        <taxon>Haemaphysalinae</taxon>
        <taxon>Haemaphysalis</taxon>
    </lineage>
</organism>
<accession>A0A9J6F7D4</accession>
<evidence type="ECO:0000256" key="2">
    <source>
        <dbReference type="SAM" id="SignalP"/>
    </source>
</evidence>
<keyword evidence="4" id="KW-1185">Reference proteome</keyword>
<keyword evidence="2" id="KW-0732">Signal</keyword>
<reference evidence="3 4" key="1">
    <citation type="journal article" date="2020" name="Cell">
        <title>Large-Scale Comparative Analyses of Tick Genomes Elucidate Their Genetic Diversity and Vector Capacities.</title>
        <authorList>
            <consortium name="Tick Genome and Microbiome Consortium (TIGMIC)"/>
            <person name="Jia N."/>
            <person name="Wang J."/>
            <person name="Shi W."/>
            <person name="Du L."/>
            <person name="Sun Y."/>
            <person name="Zhan W."/>
            <person name="Jiang J.F."/>
            <person name="Wang Q."/>
            <person name="Zhang B."/>
            <person name="Ji P."/>
            <person name="Bell-Sakyi L."/>
            <person name="Cui X.M."/>
            <person name="Yuan T.T."/>
            <person name="Jiang B.G."/>
            <person name="Yang W.F."/>
            <person name="Lam T.T."/>
            <person name="Chang Q.C."/>
            <person name="Ding S.J."/>
            <person name="Wang X.J."/>
            <person name="Zhu J.G."/>
            <person name="Ruan X.D."/>
            <person name="Zhao L."/>
            <person name="Wei J.T."/>
            <person name="Ye R.Z."/>
            <person name="Que T.C."/>
            <person name="Du C.H."/>
            <person name="Zhou Y.H."/>
            <person name="Cheng J.X."/>
            <person name="Dai P.F."/>
            <person name="Guo W.B."/>
            <person name="Han X.H."/>
            <person name="Huang E.J."/>
            <person name="Li L.F."/>
            <person name="Wei W."/>
            <person name="Gao Y.C."/>
            <person name="Liu J.Z."/>
            <person name="Shao H.Z."/>
            <person name="Wang X."/>
            <person name="Wang C.C."/>
            <person name="Yang T.C."/>
            <person name="Huo Q.B."/>
            <person name="Li W."/>
            <person name="Chen H.Y."/>
            <person name="Chen S.E."/>
            <person name="Zhou L.G."/>
            <person name="Ni X.B."/>
            <person name="Tian J.H."/>
            <person name="Sheng Y."/>
            <person name="Liu T."/>
            <person name="Pan Y.S."/>
            <person name="Xia L.Y."/>
            <person name="Li J."/>
            <person name="Zhao F."/>
            <person name="Cao W.C."/>
        </authorList>
    </citation>
    <scope>NUCLEOTIDE SEQUENCE [LARGE SCALE GENOMIC DNA]</scope>
    <source>
        <strain evidence="3">HaeL-2018</strain>
    </source>
</reference>
<feature type="compositionally biased region" description="Polar residues" evidence="1">
    <location>
        <begin position="45"/>
        <end position="56"/>
    </location>
</feature>
<sequence length="216" mass="24232">MGAPFSSLSFLLVIFKFFYWTWQKSSVLAPSVRSSRAQQASQNICDSGNDFSTTHPATRYRPGANQARHTRHRLRRRGASSPDADRTPPRPLSFIAAALFLRTQSGARFLPLGAPHDCRPVGFSSPRVRGAHWLTLVCLLHHHQLAICTQPLLMLGVTIMSVQPWGTWALRTAVGRLCSQELNGTSVRLSQRRSPEEEEDPRAPMKRLIFAQISLY</sequence>
<feature type="region of interest" description="Disordered" evidence="1">
    <location>
        <begin position="45"/>
        <end position="90"/>
    </location>
</feature>
<comment type="caution">
    <text evidence="3">The sequence shown here is derived from an EMBL/GenBank/DDBJ whole genome shotgun (WGS) entry which is preliminary data.</text>
</comment>
<evidence type="ECO:0008006" key="5">
    <source>
        <dbReference type="Google" id="ProtNLM"/>
    </source>
</evidence>
<dbReference type="VEuPathDB" id="VectorBase:HLOH_052953"/>
<dbReference type="Proteomes" id="UP000821853">
    <property type="component" value="Chromosome 1"/>
</dbReference>
<dbReference type="EMBL" id="JABSTR010000001">
    <property type="protein sequence ID" value="KAH9361814.1"/>
    <property type="molecule type" value="Genomic_DNA"/>
</dbReference>
<protein>
    <recommendedName>
        <fullName evidence="5">Secreted protein</fullName>
    </recommendedName>
</protein>
<dbReference type="AlphaFoldDB" id="A0A9J6F7D4"/>
<evidence type="ECO:0000313" key="3">
    <source>
        <dbReference type="EMBL" id="KAH9361814.1"/>
    </source>
</evidence>
<feature type="chain" id="PRO_5039918642" description="Secreted protein" evidence="2">
    <location>
        <begin position="24"/>
        <end position="216"/>
    </location>
</feature>
<name>A0A9J6F7D4_HAELO</name>
<gene>
    <name evidence="3" type="ORF">HPB48_003777</name>
</gene>